<evidence type="ECO:0000313" key="2">
    <source>
        <dbReference type="Proteomes" id="UP001140066"/>
    </source>
</evidence>
<keyword evidence="2" id="KW-1185">Reference proteome</keyword>
<name>A0ACC1KQD5_9FUNG</name>
<organism evidence="1 2">
    <name type="scientific">Coemansia linderi</name>
    <dbReference type="NCBI Taxonomy" id="2663919"/>
    <lineage>
        <taxon>Eukaryota</taxon>
        <taxon>Fungi</taxon>
        <taxon>Fungi incertae sedis</taxon>
        <taxon>Zoopagomycota</taxon>
        <taxon>Kickxellomycotina</taxon>
        <taxon>Kickxellomycetes</taxon>
        <taxon>Kickxellales</taxon>
        <taxon>Kickxellaceae</taxon>
        <taxon>Coemansia</taxon>
    </lineage>
</organism>
<keyword evidence="1" id="KW-0067">ATP-binding</keyword>
<proteinExistence type="predicted"/>
<comment type="caution">
    <text evidence="1">The sequence shown here is derived from an EMBL/GenBank/DDBJ whole genome shotgun (WGS) entry which is preliminary data.</text>
</comment>
<dbReference type="EMBL" id="JANBUK010000003">
    <property type="protein sequence ID" value="KAJ2792826.1"/>
    <property type="molecule type" value="Genomic_DNA"/>
</dbReference>
<protein>
    <submittedName>
        <fullName evidence="1">ATP-binding cassette glutathione S-conjugate transporter ycf1</fullName>
    </submittedName>
</protein>
<sequence>MKLRNTAASALPPKFQQKYDNICQHMKTIKLYGWESVFVHEIGLGKADYVTPPLVWLAKFIMSTLNSSLAEIAASLAIISQLRPDSSLSYVDLTIILSSMSSLVAFTRSLGSISDQLNQIAEAEAVVKQIVDAQRVNYIVRKTAAKDTAVKMKGSEFSWGKEKFSIRSSALEIKQGEFVAIVGKVGCGKSSIVSALCGEMPLVKGEACILGSIGYVSQKPWIMNGTFRENVLLGSEYDEERYKQIIEACALVEDLAQMPAGDMSEIGHAGINLSGGQKTRLALARAIYMEAKVFILDDLLSAVDAHVERHLVEHVLVGNGLLADKTRILVTHAEHVVPLCDKVITIDHGDIIVTAQTKVSYNGMPAQDSVSSVELAEAGAKPISQETKPAKSGEFTVAPELDVPAFNQQTLWKYIALSGYANVATAVALQFVFSYCFYYVEGLRMEIVNGAGTDNPHSFGPGKVDMMMRHSGSTLTKLSAISFADIGITMCLPSLSRFYVYTEQLGREAPHVIKETQPSANWPAQGAIEFRGYSMRYRSELDTVLDQLSFTINGKEKVGIVGRTGAGKSSLTYALLRLVEPAMGSVFIDGIDTSTIGLHTLRSNISIVPQDPVLFEGTIRDNLDPRREYTDAQVWEAIEKAKIGYLLTTPTGVFDSSIQPSGTTLVRNPIGKWIAGVGLDKWVSLNGTNFSVGERQLVSLCRALLWQRAILIMDEATANIDSATDQIMQAVIREEFRDKTVLTIAHRLNTVMSCDRILVMDAGKVQEFDSPSELLSRASHFSRLVESMKFNEQTKE</sequence>
<dbReference type="Proteomes" id="UP001140066">
    <property type="component" value="Unassembled WGS sequence"/>
</dbReference>
<accession>A0ACC1KQD5</accession>
<reference evidence="1" key="1">
    <citation type="submission" date="2022-07" db="EMBL/GenBank/DDBJ databases">
        <title>Phylogenomic reconstructions and comparative analyses of Kickxellomycotina fungi.</title>
        <authorList>
            <person name="Reynolds N.K."/>
            <person name="Stajich J.E."/>
            <person name="Barry K."/>
            <person name="Grigoriev I.V."/>
            <person name="Crous P."/>
            <person name="Smith M.E."/>
        </authorList>
    </citation>
    <scope>NUCLEOTIDE SEQUENCE</scope>
    <source>
        <strain evidence="1">BCRC 34191</strain>
    </source>
</reference>
<keyword evidence="1" id="KW-0547">Nucleotide-binding</keyword>
<evidence type="ECO:0000313" key="1">
    <source>
        <dbReference type="EMBL" id="KAJ2792826.1"/>
    </source>
</evidence>
<gene>
    <name evidence="1" type="primary">YCF1_1</name>
    <name evidence="1" type="ORF">GGI18_000070</name>
</gene>